<dbReference type="GO" id="GO:0042910">
    <property type="term" value="F:xenobiotic transmembrane transporter activity"/>
    <property type="evidence" value="ECO:0007669"/>
    <property type="project" value="TreeGrafter"/>
</dbReference>
<feature type="transmembrane region" description="Helical" evidence="1">
    <location>
        <begin position="331"/>
        <end position="353"/>
    </location>
</feature>
<feature type="transmembrane region" description="Helical" evidence="1">
    <location>
        <begin position="1032"/>
        <end position="1058"/>
    </location>
</feature>
<dbReference type="InterPro" id="IPR027463">
    <property type="entry name" value="AcrB_DN_DC_subdom"/>
</dbReference>
<dbReference type="Pfam" id="PF00873">
    <property type="entry name" value="ACR_tran"/>
    <property type="match status" value="1"/>
</dbReference>
<dbReference type="Gene3D" id="3.30.70.1430">
    <property type="entry name" value="Multidrug efflux transporter AcrB pore domain"/>
    <property type="match status" value="2"/>
</dbReference>
<keyword evidence="1" id="KW-0472">Membrane</keyword>
<dbReference type="KEGG" id="tsph:KIH39_16335"/>
<feature type="transmembrane region" description="Helical" evidence="1">
    <location>
        <begin position="360"/>
        <end position="381"/>
    </location>
</feature>
<evidence type="ECO:0000313" key="2">
    <source>
        <dbReference type="EMBL" id="QVL30416.1"/>
    </source>
</evidence>
<keyword evidence="3" id="KW-1185">Reference proteome</keyword>
<dbReference type="Gene3D" id="3.30.70.1440">
    <property type="entry name" value="Multidrug efflux transporter AcrB pore domain"/>
    <property type="match status" value="1"/>
</dbReference>
<keyword evidence="1" id="KW-0812">Transmembrane</keyword>
<protein>
    <submittedName>
        <fullName evidence="2">Efflux RND transporter permease subunit</fullName>
    </submittedName>
</protein>
<proteinExistence type="predicted"/>
<dbReference type="SUPFAM" id="SSF82693">
    <property type="entry name" value="Multidrug efflux transporter AcrB pore domain, PN1, PN2, PC1 and PC2 subdomains"/>
    <property type="match status" value="2"/>
</dbReference>
<feature type="transmembrane region" description="Helical" evidence="1">
    <location>
        <begin position="954"/>
        <end position="978"/>
    </location>
</feature>
<feature type="transmembrane region" description="Helical" evidence="1">
    <location>
        <begin position="898"/>
        <end position="917"/>
    </location>
</feature>
<dbReference type="PANTHER" id="PTHR32063">
    <property type="match status" value="1"/>
</dbReference>
<feature type="transmembrane region" description="Helical" evidence="1">
    <location>
        <begin position="464"/>
        <end position="491"/>
    </location>
</feature>
<feature type="transmembrane region" description="Helical" evidence="1">
    <location>
        <begin position="433"/>
        <end position="452"/>
    </location>
</feature>
<accession>A0A8E6EWQ8</accession>
<feature type="transmembrane region" description="Helical" evidence="1">
    <location>
        <begin position="924"/>
        <end position="948"/>
    </location>
</feature>
<feature type="transmembrane region" description="Helical" evidence="1">
    <location>
        <begin position="387"/>
        <end position="406"/>
    </location>
</feature>
<keyword evidence="1" id="KW-1133">Transmembrane helix</keyword>
<dbReference type="SUPFAM" id="SSF82866">
    <property type="entry name" value="Multidrug efflux transporter AcrB transmembrane domain"/>
    <property type="match status" value="2"/>
</dbReference>
<dbReference type="Gene3D" id="1.20.1640.10">
    <property type="entry name" value="Multidrug efflux transporter AcrB transmembrane domain"/>
    <property type="match status" value="2"/>
</dbReference>
<evidence type="ECO:0000313" key="3">
    <source>
        <dbReference type="Proteomes" id="UP000676194"/>
    </source>
</evidence>
<dbReference type="Proteomes" id="UP000676194">
    <property type="component" value="Chromosome"/>
</dbReference>
<dbReference type="InterPro" id="IPR001036">
    <property type="entry name" value="Acrflvin-R"/>
</dbReference>
<feature type="transmembrane region" description="Helical" evidence="1">
    <location>
        <begin position="516"/>
        <end position="537"/>
    </location>
</feature>
<reference evidence="2" key="1">
    <citation type="submission" date="2021-05" db="EMBL/GenBank/DDBJ databases">
        <title>Complete genome sequence of the cellulolytic planctomycete Telmatocola sphagniphila SP2T and characterization of the first cellulase from planctomycetes.</title>
        <authorList>
            <person name="Rakitin A.L."/>
            <person name="Beletsky A.V."/>
            <person name="Naumoff D.G."/>
            <person name="Kulichevskaya I.S."/>
            <person name="Mardanov A.V."/>
            <person name="Ravin N.V."/>
            <person name="Dedysh S.N."/>
        </authorList>
    </citation>
    <scope>NUCLEOTIDE SEQUENCE</scope>
    <source>
        <strain evidence="2">SP2T</strain>
    </source>
</reference>
<organism evidence="2 3">
    <name type="scientific">Telmatocola sphagniphila</name>
    <dbReference type="NCBI Taxonomy" id="1123043"/>
    <lineage>
        <taxon>Bacteria</taxon>
        <taxon>Pseudomonadati</taxon>
        <taxon>Planctomycetota</taxon>
        <taxon>Planctomycetia</taxon>
        <taxon>Gemmatales</taxon>
        <taxon>Gemmataceae</taxon>
    </lineage>
</organism>
<dbReference type="PRINTS" id="PR00702">
    <property type="entry name" value="ACRIFLAVINRP"/>
</dbReference>
<dbReference type="SUPFAM" id="SSF82714">
    <property type="entry name" value="Multidrug efflux transporter AcrB TolC docking domain, DN and DC subdomains"/>
    <property type="match status" value="2"/>
</dbReference>
<dbReference type="GO" id="GO:0005886">
    <property type="term" value="C:plasma membrane"/>
    <property type="evidence" value="ECO:0007669"/>
    <property type="project" value="TreeGrafter"/>
</dbReference>
<dbReference type="EMBL" id="CP074694">
    <property type="protein sequence ID" value="QVL30416.1"/>
    <property type="molecule type" value="Genomic_DNA"/>
</dbReference>
<gene>
    <name evidence="2" type="ORF">KIH39_16335</name>
</gene>
<sequence length="1086" mass="117965">MNPIQFALRHPITVLVGVLAIISGSILAGSRVKVDVFPSLNLPSIVIAQPYGGMSPPQIEALMTYFFESHFFYVNGIHHVEAKNIQSYALLKVYFQPGTDMPQAMSEVVAAVNRARAFMPPGSVPPFVARVDTDTAVVGYLVISSESRSITEIQDFATQRVRPMFASIDGISSPPAFGGNQKAVVIGLDPEKLRSLNLTPEDVTNAVASGNPIVPPGNVRVNDLMYLVNTNAAVGKSPAKELGDIAVRTGLKPVFLRDVADINDHTSDIATGYVLVDGRRSNYMLVTKRANASTLDVVNRLKAELPRLRETVPEDVKLDFIFDQSPIVTNAMWGVGIEGAIGAMLTGLMVLIFLKDWRSVIVVVLNIPLAILAAVIGLWLSGNTINIMSLGGLALAVGILVDEATVEVENIHTQMEKTDSIAQAVRRGNAETAVPRLLAMLCILAVFLPSFFMEGSAKALFIPLSLAVGFAMIASYMLSSTFVPVVSVWLLKNHKHFEADKPSDSRIYQFLLNSTIRLRFLVVPIYLAAAGLAIFFLTTQVGLDIFPRSDNGQFQLRLRAPTGTRIERTEEIMQQALKILKEEIGANNIANSVGYVGMIPSSYPVQALYQWTSGPEEAFMKVALKAEAKNDLAAMKEKLRSVLPQKLGVWLTNQWTLEGLSSQEIENRLNKLQLSFEPADIINEVMSFGAPTPLEIVISSPKIADSIEYAEKVRQQLSKIKALRDLKSVQPQDYPTIDVKIDRQKAAMSNLTTENISNALIAATSSSRFMRPIYWPDPATGHSYLIQIQVPIQKMNSSKELGMTVVRSNNHGGDISMSDTMDRPSLLLRDVATVTEKVTAGEIDRYNMRRYISLVANVEGEDLGRLRKDVERAIVAAGEKPRGLIVDIRGQLEPLSQIIKGLSFGLLMAILIIFLLLSAYFQSFILGLISVTSIPAALTGVGLILWISGNTLNLQSFMGAIMVMGVATANAILLVTFAERARRANGGDARAAARDGAKARFRAILMTSCAMLVGMVPMGFGFTEGGEQAKPLGLAVIGGLIFSTLSTLLLLPSIFALLRGRSGIESASLDPYDPASSHYDPSTAHP</sequence>
<dbReference type="AlphaFoldDB" id="A0A8E6EWQ8"/>
<name>A0A8E6EWQ8_9BACT</name>
<evidence type="ECO:0000256" key="1">
    <source>
        <dbReference type="SAM" id="Phobius"/>
    </source>
</evidence>
<feature type="transmembrane region" description="Helical" evidence="1">
    <location>
        <begin position="999"/>
        <end position="1020"/>
    </location>
</feature>
<dbReference type="Gene3D" id="3.30.70.1320">
    <property type="entry name" value="Multidrug efflux transporter AcrB pore domain like"/>
    <property type="match status" value="1"/>
</dbReference>
<dbReference type="RefSeq" id="WP_213494287.1">
    <property type="nucleotide sequence ID" value="NZ_CP074694.1"/>
</dbReference>
<dbReference type="PANTHER" id="PTHR32063:SF8">
    <property type="entry name" value="CATION EFFLUX PROTEIN"/>
    <property type="match status" value="1"/>
</dbReference>
<dbReference type="Gene3D" id="3.30.2090.10">
    <property type="entry name" value="Multidrug efflux transporter AcrB TolC docking domain, DN and DC subdomains"/>
    <property type="match status" value="2"/>
</dbReference>